<comment type="caution">
    <text evidence="2">The sequence shown here is derived from an EMBL/GenBank/DDBJ whole genome shotgun (WGS) entry which is preliminary data.</text>
</comment>
<dbReference type="AlphaFoldDB" id="A0A1B7ZD15"/>
<feature type="region of interest" description="Disordered" evidence="1">
    <location>
        <begin position="1"/>
        <end position="22"/>
    </location>
</feature>
<accession>A0A1B7ZD15</accession>
<organism evidence="2 3">
    <name type="scientific">Maribacter hydrothermalis</name>
    <dbReference type="NCBI Taxonomy" id="1836467"/>
    <lineage>
        <taxon>Bacteria</taxon>
        <taxon>Pseudomonadati</taxon>
        <taxon>Bacteroidota</taxon>
        <taxon>Flavobacteriia</taxon>
        <taxon>Flavobacteriales</taxon>
        <taxon>Flavobacteriaceae</taxon>
        <taxon>Maribacter</taxon>
    </lineage>
</organism>
<protein>
    <submittedName>
        <fullName evidence="2">Uncharacterized protein</fullName>
    </submittedName>
</protein>
<evidence type="ECO:0000256" key="1">
    <source>
        <dbReference type="SAM" id="MobiDB-lite"/>
    </source>
</evidence>
<name>A0A1B7ZD15_9FLAO</name>
<sequence length="111" mass="12632">MALREPSGDTDDGQADQKNTDGLFELHPDEIECKEQEQLPVGPRYDVTDPGGKRTDRLQFHKEHKTACFGAEKEQDADPRDGERYILLSKKRGPHTPTLHKIRGLQLFTAY</sequence>
<evidence type="ECO:0000313" key="3">
    <source>
        <dbReference type="Proteomes" id="UP000092164"/>
    </source>
</evidence>
<dbReference type="EMBL" id="LZFP01000004">
    <property type="protein sequence ID" value="OBR41015.1"/>
    <property type="molecule type" value="Genomic_DNA"/>
</dbReference>
<proteinExistence type="predicted"/>
<gene>
    <name evidence="2" type="ORF">A9200_14420</name>
</gene>
<keyword evidence="3" id="KW-1185">Reference proteome</keyword>
<dbReference type="Proteomes" id="UP000092164">
    <property type="component" value="Unassembled WGS sequence"/>
</dbReference>
<reference evidence="3" key="1">
    <citation type="submission" date="2016-06" db="EMBL/GenBank/DDBJ databases">
        <authorList>
            <person name="Zhan P."/>
        </authorList>
    </citation>
    <scope>NUCLEOTIDE SEQUENCE [LARGE SCALE GENOMIC DNA]</scope>
    <source>
        <strain evidence="3">T28</strain>
    </source>
</reference>
<evidence type="ECO:0000313" key="2">
    <source>
        <dbReference type="EMBL" id="OBR41015.1"/>
    </source>
</evidence>